<dbReference type="Pfam" id="PF25767">
    <property type="entry name" value="ARM_TBCD_2nd"/>
    <property type="match status" value="1"/>
</dbReference>
<evidence type="ECO:0000313" key="3">
    <source>
        <dbReference type="Proteomes" id="UP001552299"/>
    </source>
</evidence>
<name>A0ABD0UUV7_DENTH</name>
<reference evidence="2 3" key="1">
    <citation type="journal article" date="2024" name="Plant Biotechnol. J.">
        <title>Dendrobium thyrsiflorum genome and its molecular insights into genes involved in important horticultural traits.</title>
        <authorList>
            <person name="Chen B."/>
            <person name="Wang J.Y."/>
            <person name="Zheng P.J."/>
            <person name="Li K.L."/>
            <person name="Liang Y.M."/>
            <person name="Chen X.F."/>
            <person name="Zhang C."/>
            <person name="Zhao X."/>
            <person name="He X."/>
            <person name="Zhang G.Q."/>
            <person name="Liu Z.J."/>
            <person name="Xu Q."/>
        </authorList>
    </citation>
    <scope>NUCLEOTIDE SEQUENCE [LARGE SCALE GENOMIC DNA]</scope>
    <source>
        <strain evidence="2">GZMU011</strain>
    </source>
</reference>
<dbReference type="Proteomes" id="UP001552299">
    <property type="component" value="Unassembled WGS sequence"/>
</dbReference>
<feature type="domain" description="Tubulin-folding cofactor D ARM repeats" evidence="1">
    <location>
        <begin position="177"/>
        <end position="290"/>
    </location>
</feature>
<evidence type="ECO:0000259" key="1">
    <source>
        <dbReference type="Pfam" id="PF25767"/>
    </source>
</evidence>
<dbReference type="InterPro" id="IPR033162">
    <property type="entry name" value="TBCD"/>
</dbReference>
<protein>
    <recommendedName>
        <fullName evidence="1">Tubulin-folding cofactor D ARM repeats domain-containing protein</fullName>
    </recommendedName>
</protein>
<evidence type="ECO:0000313" key="2">
    <source>
        <dbReference type="EMBL" id="KAL0914112.1"/>
    </source>
</evidence>
<dbReference type="PANTHER" id="PTHR12658">
    <property type="entry name" value="BETA-TUBULIN COFACTOR D"/>
    <property type="match status" value="1"/>
</dbReference>
<keyword evidence="3" id="KW-1185">Reference proteome</keyword>
<proteinExistence type="predicted"/>
<dbReference type="EMBL" id="JANQDX010000013">
    <property type="protein sequence ID" value="KAL0914112.1"/>
    <property type="molecule type" value="Genomic_DNA"/>
</dbReference>
<dbReference type="InterPro" id="IPR058033">
    <property type="entry name" value="ARM_TBCD_2nd"/>
</dbReference>
<sequence>MAGKKVEILEGEIGQLKSDLEKKFSDFQNQISFNNERMEEKFVVMEEMLKKLLEVKIAPATSEARETIGGHGRRGNPNMFRGRENPEVEILEGEDDMPPLEPLSREERSTGFIEWTFEFMLSWTEDNINQFRILGIVEALASIFKVGERTILIDAVDKTWANISHLIQSSVAARNSLLRKYIVKLSQRIGLICLPHRSTTWRYMARTSSLGKNILLNAAEIIYPCSNGQQVVHVNDMSSAEILEEDNIDVPEIVEEIIELLLSGLKDSIRVLMAAKKVDALEERLGGEISQIKATVEDGISSVEDKFSNLEEMVKKVLNLHNQTAASEAKVLACGNINFDSGRDDHDVEILEGEERRPTIEPIQREELGRSLKLARWSSHGRNAACLFTRIDAYLASLLHR</sequence>
<dbReference type="AlphaFoldDB" id="A0ABD0UUV7"/>
<gene>
    <name evidence="2" type="ORF">M5K25_017618</name>
</gene>
<comment type="caution">
    <text evidence="2">The sequence shown here is derived from an EMBL/GenBank/DDBJ whole genome shotgun (WGS) entry which is preliminary data.</text>
</comment>
<dbReference type="PANTHER" id="PTHR12658:SF0">
    <property type="entry name" value="TUBULIN-SPECIFIC CHAPERONE D"/>
    <property type="match status" value="1"/>
</dbReference>
<organism evidence="2 3">
    <name type="scientific">Dendrobium thyrsiflorum</name>
    <name type="common">Pinecone-like raceme dendrobium</name>
    <name type="synonym">Orchid</name>
    <dbReference type="NCBI Taxonomy" id="117978"/>
    <lineage>
        <taxon>Eukaryota</taxon>
        <taxon>Viridiplantae</taxon>
        <taxon>Streptophyta</taxon>
        <taxon>Embryophyta</taxon>
        <taxon>Tracheophyta</taxon>
        <taxon>Spermatophyta</taxon>
        <taxon>Magnoliopsida</taxon>
        <taxon>Liliopsida</taxon>
        <taxon>Asparagales</taxon>
        <taxon>Orchidaceae</taxon>
        <taxon>Epidendroideae</taxon>
        <taxon>Malaxideae</taxon>
        <taxon>Dendrobiinae</taxon>
        <taxon>Dendrobium</taxon>
    </lineage>
</organism>
<accession>A0ABD0UUV7</accession>